<dbReference type="Gene3D" id="2.120.10.30">
    <property type="entry name" value="TolB, C-terminal domain"/>
    <property type="match status" value="1"/>
</dbReference>
<evidence type="ECO:0000313" key="3">
    <source>
        <dbReference type="Proteomes" id="UP000324241"/>
    </source>
</evidence>
<reference evidence="2 3" key="1">
    <citation type="submission" date="2019-08" db="EMBL/GenBank/DDBJ databases">
        <title>The genome sequence of a newly discovered highly antifungal drug resistant Aspergillus species, Aspergillus tanneri NIH 1004.</title>
        <authorList>
            <person name="Mounaud S."/>
            <person name="Singh I."/>
            <person name="Joardar V."/>
            <person name="Pakala S."/>
            <person name="Pakala S."/>
            <person name="Venepally P."/>
            <person name="Chung J.K."/>
            <person name="Losada L."/>
            <person name="Nierman W.C."/>
        </authorList>
    </citation>
    <scope>NUCLEOTIDE SEQUENCE [LARGE SCALE GENOMIC DNA]</scope>
    <source>
        <strain evidence="2 3">NIH1004</strain>
    </source>
</reference>
<accession>A0A5M9MZ62</accession>
<dbReference type="Proteomes" id="UP000324241">
    <property type="component" value="Unassembled WGS sequence"/>
</dbReference>
<dbReference type="InterPro" id="IPR052988">
    <property type="entry name" value="Oryzine_lactonohydrolase"/>
</dbReference>
<evidence type="ECO:0000259" key="1">
    <source>
        <dbReference type="Pfam" id="PF08450"/>
    </source>
</evidence>
<sequence length="425" mass="48593">MEEEVDDYPPPWGTIIIEQYLIRNWSYSSPKEPNQQRQRLIQEFLEMEDVPETWEFFKDPPPRLPTEEEINDNSQIEEDLATIANSLFIVYDPSFYDLLGNSDTQDEKHVEKIFHFPPPPPYAQRQIHDGSVYVPEGKALYRSGILLPPTGAFSAVHPVYLSPPLTIANGAYHFNGSMYWSQEGNTTTPSAIIQMDPRTLKTQVVKNNFYGHRFNSLNDLVISDSGMVFFSDGYYGWDNFNYTLFPELPNGIYRWDMHSGNIKMVAGAAEQALFNPNGLAFNHDRSKIYVTNRGNSSSDPHGGIAHREIFAYVDAGFPDGIKTDRHGHVYAAVTGSVDIFDRHGTLLGRTKVAAGDVAVNMAWAANWLYIFDSYRKDFVYVGLEMFFMMRITQVNTPIPEWYQAEMYITPLRMTNVERLIQSECL</sequence>
<evidence type="ECO:0000313" key="2">
    <source>
        <dbReference type="EMBL" id="KAA8652395.1"/>
    </source>
</evidence>
<dbReference type="EMBL" id="QUQM01000002">
    <property type="protein sequence ID" value="KAA8652395.1"/>
    <property type="molecule type" value="Genomic_DNA"/>
</dbReference>
<dbReference type="PANTHER" id="PTHR47064:SF2">
    <property type="entry name" value="SMP-30_GLUCONOLACTONASE_LRE-LIKE REGION DOMAIN-CONTAINING PROTEIN-RELATED"/>
    <property type="match status" value="1"/>
</dbReference>
<dbReference type="RefSeq" id="XP_033431756.1">
    <property type="nucleotide sequence ID" value="XM_033565999.1"/>
</dbReference>
<protein>
    <recommendedName>
        <fullName evidence="1">SMP-30/Gluconolactonase/LRE-like region domain-containing protein</fullName>
    </recommendedName>
</protein>
<dbReference type="InterPro" id="IPR013658">
    <property type="entry name" value="SGL"/>
</dbReference>
<dbReference type="InterPro" id="IPR011042">
    <property type="entry name" value="6-blade_b-propeller_TolB-like"/>
</dbReference>
<dbReference type="OrthoDB" id="423498at2759"/>
<dbReference type="PANTHER" id="PTHR47064">
    <property type="entry name" value="PUTATIVE (AFU_ORTHOLOGUE AFUA_1G08990)-RELATED"/>
    <property type="match status" value="1"/>
</dbReference>
<dbReference type="VEuPathDB" id="FungiDB:EYZ11_002874"/>
<feature type="domain" description="SMP-30/Gluconolactonase/LRE-like region" evidence="1">
    <location>
        <begin position="190"/>
        <end position="364"/>
    </location>
</feature>
<dbReference type="Pfam" id="PF08450">
    <property type="entry name" value="SGL"/>
    <property type="match status" value="1"/>
</dbReference>
<gene>
    <name evidence="2" type="ORF">ATNIH1004_001299</name>
</gene>
<proteinExistence type="predicted"/>
<dbReference type="AlphaFoldDB" id="A0A5M9MZ62"/>
<comment type="caution">
    <text evidence="2">The sequence shown here is derived from an EMBL/GenBank/DDBJ whole genome shotgun (WGS) entry which is preliminary data.</text>
</comment>
<dbReference type="VEuPathDB" id="FungiDB:EYZ11_002861"/>
<organism evidence="2 3">
    <name type="scientific">Aspergillus tanneri</name>
    <dbReference type="NCBI Taxonomy" id="1220188"/>
    <lineage>
        <taxon>Eukaryota</taxon>
        <taxon>Fungi</taxon>
        <taxon>Dikarya</taxon>
        <taxon>Ascomycota</taxon>
        <taxon>Pezizomycotina</taxon>
        <taxon>Eurotiomycetes</taxon>
        <taxon>Eurotiomycetidae</taxon>
        <taxon>Eurotiales</taxon>
        <taxon>Aspergillaceae</taxon>
        <taxon>Aspergillus</taxon>
        <taxon>Aspergillus subgen. Circumdati</taxon>
    </lineage>
</organism>
<name>A0A5M9MZ62_9EURO</name>
<dbReference type="SUPFAM" id="SSF63829">
    <property type="entry name" value="Calcium-dependent phosphotriesterase"/>
    <property type="match status" value="1"/>
</dbReference>
<dbReference type="GeneID" id="54324001"/>